<dbReference type="PATRIC" id="fig|1423724.4.peg.720"/>
<feature type="region of interest" description="Disordered" evidence="1">
    <location>
        <begin position="42"/>
        <end position="66"/>
    </location>
</feature>
<gene>
    <name evidence="2" type="ORF">FC32_GL000683</name>
</gene>
<comment type="caution">
    <text evidence="2">The sequence shown here is derived from an EMBL/GenBank/DDBJ whole genome shotgun (WGS) entry which is preliminary data.</text>
</comment>
<accession>A0A0R1TPQ2</accession>
<dbReference type="EMBL" id="AZFT01000053">
    <property type="protein sequence ID" value="KRL83430.1"/>
    <property type="molecule type" value="Genomic_DNA"/>
</dbReference>
<protein>
    <submittedName>
        <fullName evidence="2">Uncharacterized protein</fullName>
    </submittedName>
</protein>
<evidence type="ECO:0000313" key="3">
    <source>
        <dbReference type="Proteomes" id="UP000051324"/>
    </source>
</evidence>
<dbReference type="STRING" id="1423724.FC32_GL000683"/>
<dbReference type="Proteomes" id="UP000051324">
    <property type="component" value="Unassembled WGS sequence"/>
</dbReference>
<reference evidence="2 3" key="1">
    <citation type="journal article" date="2015" name="Genome Announc.">
        <title>Expanding the biotechnology potential of lactobacilli through comparative genomics of 213 strains and associated genera.</title>
        <authorList>
            <person name="Sun Z."/>
            <person name="Harris H.M."/>
            <person name="McCann A."/>
            <person name="Guo C."/>
            <person name="Argimon S."/>
            <person name="Zhang W."/>
            <person name="Yang X."/>
            <person name="Jeffery I.B."/>
            <person name="Cooney J.C."/>
            <person name="Kagawa T.F."/>
            <person name="Liu W."/>
            <person name="Song Y."/>
            <person name="Salvetti E."/>
            <person name="Wrobel A."/>
            <person name="Rasinkangas P."/>
            <person name="Parkhill J."/>
            <person name="Rea M.C."/>
            <person name="O'Sullivan O."/>
            <person name="Ritari J."/>
            <person name="Douillard F.P."/>
            <person name="Paul Ross R."/>
            <person name="Yang R."/>
            <person name="Briner A.E."/>
            <person name="Felis G.E."/>
            <person name="de Vos W.M."/>
            <person name="Barrangou R."/>
            <person name="Klaenhammer T.R."/>
            <person name="Caufield P.W."/>
            <person name="Cui Y."/>
            <person name="Zhang H."/>
            <person name="O'Toole P.W."/>
        </authorList>
    </citation>
    <scope>NUCLEOTIDE SEQUENCE [LARGE SCALE GENOMIC DNA]</scope>
    <source>
        <strain evidence="2 3">DSM 16634</strain>
    </source>
</reference>
<evidence type="ECO:0000256" key="1">
    <source>
        <dbReference type="SAM" id="MobiDB-lite"/>
    </source>
</evidence>
<proteinExistence type="predicted"/>
<sequence>MYFNSADVYKVIAVGYADADDELIVEEINEAIEKVDPYANKVTPENGATNPADPFSGLSANFDEGE</sequence>
<organism evidence="2 3">
    <name type="scientific">Ligilactobacillus apodemi DSM 16634 = JCM 16172</name>
    <dbReference type="NCBI Taxonomy" id="1423724"/>
    <lineage>
        <taxon>Bacteria</taxon>
        <taxon>Bacillati</taxon>
        <taxon>Bacillota</taxon>
        <taxon>Bacilli</taxon>
        <taxon>Lactobacillales</taxon>
        <taxon>Lactobacillaceae</taxon>
        <taxon>Ligilactobacillus</taxon>
    </lineage>
</organism>
<dbReference type="AlphaFoldDB" id="A0A0R1TPQ2"/>
<name>A0A0R1TPQ2_9LACO</name>
<evidence type="ECO:0000313" key="2">
    <source>
        <dbReference type="EMBL" id="KRL83430.1"/>
    </source>
</evidence>
<keyword evidence="3" id="KW-1185">Reference proteome</keyword>